<dbReference type="EMBL" id="BAAAFG010000013">
    <property type="protein sequence ID" value="GAA0872113.1"/>
    <property type="molecule type" value="Genomic_DNA"/>
</dbReference>
<dbReference type="InterPro" id="IPR052022">
    <property type="entry name" value="26kDa_periplasmic_antigen"/>
</dbReference>
<keyword evidence="3" id="KW-1185">Reference proteome</keyword>
<dbReference type="Gene3D" id="3.30.70.2970">
    <property type="entry name" value="Protein of unknown function (DUF541), domain 2"/>
    <property type="match status" value="1"/>
</dbReference>
<sequence>MKNLLVLPVICLTLITQAQTEMPPSIQVNGEGTVKVIPDQLQLSVSVEHEGNDAAEVKHLTDKDIDAVLKFLKKEGIPSKNIKTQYINLNKTYQYNTKQYVYRSSQSISVLLEDLKKYELIMTGLIDSGINRISGLNFKSSKQDQLEREARRKAILNAKQKADDLAMPLNQKVGRALQIVEGGSTMPGPQYRNMMLEADAMSFSKSGGNQQTISPGEMEIKVNVTVRFELK</sequence>
<dbReference type="PANTHER" id="PTHR34387:SF1">
    <property type="entry name" value="PERIPLASMIC IMMUNOGENIC PROTEIN"/>
    <property type="match status" value="1"/>
</dbReference>
<gene>
    <name evidence="2" type="ORF">GCM10009117_12600</name>
</gene>
<keyword evidence="1" id="KW-0732">Signal</keyword>
<dbReference type="RefSeq" id="WP_343764954.1">
    <property type="nucleotide sequence ID" value="NZ_BAAAFG010000013.1"/>
</dbReference>
<dbReference type="InterPro" id="IPR007497">
    <property type="entry name" value="SIMPL/DUF541"/>
</dbReference>
<evidence type="ECO:0000313" key="2">
    <source>
        <dbReference type="EMBL" id="GAA0872113.1"/>
    </source>
</evidence>
<dbReference type="Gene3D" id="3.30.110.170">
    <property type="entry name" value="Protein of unknown function (DUF541), domain 1"/>
    <property type="match status" value="1"/>
</dbReference>
<accession>A0ABP3XRQ1</accession>
<feature type="chain" id="PRO_5045711881" evidence="1">
    <location>
        <begin position="19"/>
        <end position="231"/>
    </location>
</feature>
<reference evidence="3" key="1">
    <citation type="journal article" date="2019" name="Int. J. Syst. Evol. Microbiol.">
        <title>The Global Catalogue of Microorganisms (GCM) 10K type strain sequencing project: providing services to taxonomists for standard genome sequencing and annotation.</title>
        <authorList>
            <consortium name="The Broad Institute Genomics Platform"/>
            <consortium name="The Broad Institute Genome Sequencing Center for Infectious Disease"/>
            <person name="Wu L."/>
            <person name="Ma J."/>
        </authorList>
    </citation>
    <scope>NUCLEOTIDE SEQUENCE [LARGE SCALE GENOMIC DNA]</scope>
    <source>
        <strain evidence="3">JCM 16082</strain>
    </source>
</reference>
<dbReference type="PANTHER" id="PTHR34387">
    <property type="entry name" value="SLR1258 PROTEIN"/>
    <property type="match status" value="1"/>
</dbReference>
<organism evidence="2 3">
    <name type="scientific">Gangjinia marincola</name>
    <dbReference type="NCBI Taxonomy" id="578463"/>
    <lineage>
        <taxon>Bacteria</taxon>
        <taxon>Pseudomonadati</taxon>
        <taxon>Bacteroidota</taxon>
        <taxon>Flavobacteriia</taxon>
        <taxon>Flavobacteriales</taxon>
        <taxon>Flavobacteriaceae</taxon>
        <taxon>Gangjinia</taxon>
    </lineage>
</organism>
<evidence type="ECO:0000313" key="3">
    <source>
        <dbReference type="Proteomes" id="UP001500507"/>
    </source>
</evidence>
<protein>
    <submittedName>
        <fullName evidence="2">SIMPL domain-containing protein</fullName>
    </submittedName>
</protein>
<evidence type="ECO:0000256" key="1">
    <source>
        <dbReference type="SAM" id="SignalP"/>
    </source>
</evidence>
<dbReference type="Pfam" id="PF04402">
    <property type="entry name" value="SIMPL"/>
    <property type="match status" value="1"/>
</dbReference>
<feature type="signal peptide" evidence="1">
    <location>
        <begin position="1"/>
        <end position="18"/>
    </location>
</feature>
<comment type="caution">
    <text evidence="2">The sequence shown here is derived from an EMBL/GenBank/DDBJ whole genome shotgun (WGS) entry which is preliminary data.</text>
</comment>
<proteinExistence type="predicted"/>
<name>A0ABP3XRQ1_9FLAO</name>
<dbReference type="Proteomes" id="UP001500507">
    <property type="component" value="Unassembled WGS sequence"/>
</dbReference>